<proteinExistence type="predicted"/>
<organism evidence="1 2">
    <name type="scientific">Filimonas zeae</name>
    <dbReference type="NCBI Taxonomy" id="1737353"/>
    <lineage>
        <taxon>Bacteria</taxon>
        <taxon>Pseudomonadati</taxon>
        <taxon>Bacteroidota</taxon>
        <taxon>Chitinophagia</taxon>
        <taxon>Chitinophagales</taxon>
        <taxon>Chitinophagaceae</taxon>
        <taxon>Filimonas</taxon>
    </lineage>
</organism>
<protein>
    <submittedName>
        <fullName evidence="1">Uncharacterized protein</fullName>
    </submittedName>
</protein>
<dbReference type="AlphaFoldDB" id="A0A917J5J1"/>
<sequence length="87" mass="10115">MGNEAVKGGDEVVFKAKPMGDFFSIEVVVTPQTTLFQKEHMPAGFTFSYQKFITWKRYLLKTFLKCYLRFAAQVIKVFKMGEQLIHK</sequence>
<dbReference type="EMBL" id="BMIB01000005">
    <property type="protein sequence ID" value="GGH79820.1"/>
    <property type="molecule type" value="Genomic_DNA"/>
</dbReference>
<dbReference type="Proteomes" id="UP000627292">
    <property type="component" value="Unassembled WGS sequence"/>
</dbReference>
<reference evidence="1" key="1">
    <citation type="journal article" date="2014" name="Int. J. Syst. Evol. Microbiol.">
        <title>Complete genome sequence of Corynebacterium casei LMG S-19264T (=DSM 44701T), isolated from a smear-ripened cheese.</title>
        <authorList>
            <consortium name="US DOE Joint Genome Institute (JGI-PGF)"/>
            <person name="Walter F."/>
            <person name="Albersmeier A."/>
            <person name="Kalinowski J."/>
            <person name="Ruckert C."/>
        </authorList>
    </citation>
    <scope>NUCLEOTIDE SEQUENCE</scope>
    <source>
        <strain evidence="1">CGMCC 1.15290</strain>
    </source>
</reference>
<comment type="caution">
    <text evidence="1">The sequence shown here is derived from an EMBL/GenBank/DDBJ whole genome shotgun (WGS) entry which is preliminary data.</text>
</comment>
<evidence type="ECO:0000313" key="1">
    <source>
        <dbReference type="EMBL" id="GGH79820.1"/>
    </source>
</evidence>
<gene>
    <name evidence="1" type="ORF">GCM10011379_49770</name>
</gene>
<reference evidence="1" key="2">
    <citation type="submission" date="2020-09" db="EMBL/GenBank/DDBJ databases">
        <authorList>
            <person name="Sun Q."/>
            <person name="Zhou Y."/>
        </authorList>
    </citation>
    <scope>NUCLEOTIDE SEQUENCE</scope>
    <source>
        <strain evidence="1">CGMCC 1.15290</strain>
    </source>
</reference>
<keyword evidence="2" id="KW-1185">Reference proteome</keyword>
<evidence type="ECO:0000313" key="2">
    <source>
        <dbReference type="Proteomes" id="UP000627292"/>
    </source>
</evidence>
<accession>A0A917J5J1</accession>
<name>A0A917J5J1_9BACT</name>